<organism evidence="2 3">
    <name type="scientific">Ditylenchus dipsaci</name>
    <dbReference type="NCBI Taxonomy" id="166011"/>
    <lineage>
        <taxon>Eukaryota</taxon>
        <taxon>Metazoa</taxon>
        <taxon>Ecdysozoa</taxon>
        <taxon>Nematoda</taxon>
        <taxon>Chromadorea</taxon>
        <taxon>Rhabditida</taxon>
        <taxon>Tylenchina</taxon>
        <taxon>Tylenchomorpha</taxon>
        <taxon>Sphaerularioidea</taxon>
        <taxon>Anguinidae</taxon>
        <taxon>Anguininae</taxon>
        <taxon>Ditylenchus</taxon>
    </lineage>
</organism>
<dbReference type="WBParaSite" id="jg8438">
    <property type="protein sequence ID" value="jg8438"/>
    <property type="gene ID" value="jg8438"/>
</dbReference>
<reference evidence="3" key="1">
    <citation type="submission" date="2022-11" db="UniProtKB">
        <authorList>
            <consortium name="WormBaseParasite"/>
        </authorList>
    </citation>
    <scope>IDENTIFICATION</scope>
</reference>
<evidence type="ECO:0000256" key="1">
    <source>
        <dbReference type="SAM" id="MobiDB-lite"/>
    </source>
</evidence>
<name>A0A915EMM9_9BILA</name>
<sequence>MDHIAKVDIRRSDLLAFADGIERGSRLNYSRVSSKWYSNTNELLSEEVDVLAPGDLLEYQILFLGRHVASHWLVYVGVISGLHYVISAHQGDFDCFKVFVEHLEGVDRICRVNNSIDDRFTPREPERIVQTAINASSRAETNYVMPQSRYDIAQLSDHSVKSSKERHLNTSDQVTKTVRPR</sequence>
<feature type="compositionally biased region" description="Basic and acidic residues" evidence="1">
    <location>
        <begin position="159"/>
        <end position="169"/>
    </location>
</feature>
<protein>
    <submittedName>
        <fullName evidence="3">LRAT domain-containing protein</fullName>
    </submittedName>
</protein>
<proteinExistence type="predicted"/>
<dbReference type="Proteomes" id="UP000887574">
    <property type="component" value="Unplaced"/>
</dbReference>
<evidence type="ECO:0000313" key="2">
    <source>
        <dbReference type="Proteomes" id="UP000887574"/>
    </source>
</evidence>
<feature type="compositionally biased region" description="Polar residues" evidence="1">
    <location>
        <begin position="170"/>
        <end position="181"/>
    </location>
</feature>
<accession>A0A915EMM9</accession>
<keyword evidence="2" id="KW-1185">Reference proteome</keyword>
<dbReference type="Gene3D" id="3.90.1720.10">
    <property type="entry name" value="endopeptidase domain like (from Nostoc punctiforme)"/>
    <property type="match status" value="1"/>
</dbReference>
<feature type="region of interest" description="Disordered" evidence="1">
    <location>
        <begin position="159"/>
        <end position="181"/>
    </location>
</feature>
<evidence type="ECO:0000313" key="3">
    <source>
        <dbReference type="WBParaSite" id="jg8438"/>
    </source>
</evidence>
<dbReference type="AlphaFoldDB" id="A0A915EMM9"/>